<sequence>MWTHIDKKFSTPPPTWRKQRPPPSPISERKRMSPMKAKGDLFHVIHKVPAGDSPYGKAKHIQLVEKDPSRAVSMFWAAINAGDRVDSALKDMAVVMKQLNRPDEAIEAIKSFRHLCPYDSQESLDNVLIELYKRSGRIAEEIEMLLCKLKKIEEGIAFGGAKTKLARSQGKKIQITVAQERSRILGNLAWAYLQQNNYELAEQYYRKALSLEADKNKQCNLAICLMHMNRMMEAKSLLQAVKASAGNKQMDDSYAKSYDRAFQMLTELESPAMLERSEKLHKKDNVENQRPFGLPTDRNSNFVAGLTYGGPNHVSTINVSRSRADGCDEEMMPLNEQDRRAYCQNQHENMNRVFGYDKGSSKCVSPGPAATSQISLLSVFDNNWRKHLYLENQSGRSGFAGARKEHWASSPGIGVSCLRQETDASPSTVRSNFEVPFTQPRRPSWGLSDGQQRMERWGNGYVPSKQTELTDNAVLYTQPRVSSSHVGDQRRGKWGEKAVGRSVCKLLFEQAVTTENVSQNVNREQLVSTNDKSLQESENALPSPASEDWRRKSLKDFAQVKNETAVQSPSQPKSSCWGNDGFAQTKEDTVDQSWTSTWQKGDDNNTGGLKIFFGGQTSEMLDTLHLFISEKPMSPLDCVTAHGKKSWADMVEEEEEEESLSDRISREGLDGWTMEEEEFNNENINSNVIYPSSCPQNQIEYLSQKLEDSIDLQNGYRTSKSGVVSSKNQTVRRSLCFGQYQRSNTGLNSVPVKDNDLMSEKNINMKTRSRLQVFRDITPFPDSP</sequence>
<dbReference type="EMBL" id="CM047739">
    <property type="protein sequence ID" value="KAJ0043969.1"/>
    <property type="molecule type" value="Genomic_DNA"/>
</dbReference>
<name>A0ACC0Z1U2_9ROSI</name>
<keyword evidence="2" id="KW-1185">Reference proteome</keyword>
<reference evidence="2" key="1">
    <citation type="journal article" date="2023" name="G3 (Bethesda)">
        <title>Genome assembly and association tests identify interacting loci associated with vigor, precocity, and sex in interspecific pistachio rootstocks.</title>
        <authorList>
            <person name="Palmer W."/>
            <person name="Jacygrad E."/>
            <person name="Sagayaradj S."/>
            <person name="Cavanaugh K."/>
            <person name="Han R."/>
            <person name="Bertier L."/>
            <person name="Beede B."/>
            <person name="Kafkas S."/>
            <person name="Golino D."/>
            <person name="Preece J."/>
            <person name="Michelmore R."/>
        </authorList>
    </citation>
    <scope>NUCLEOTIDE SEQUENCE [LARGE SCALE GENOMIC DNA]</scope>
</reference>
<evidence type="ECO:0000313" key="1">
    <source>
        <dbReference type="EMBL" id="KAJ0043969.1"/>
    </source>
</evidence>
<evidence type="ECO:0000313" key="2">
    <source>
        <dbReference type="Proteomes" id="UP001163603"/>
    </source>
</evidence>
<gene>
    <name evidence="1" type="ORF">Pint_17775</name>
</gene>
<organism evidence="1 2">
    <name type="scientific">Pistacia integerrima</name>
    <dbReference type="NCBI Taxonomy" id="434235"/>
    <lineage>
        <taxon>Eukaryota</taxon>
        <taxon>Viridiplantae</taxon>
        <taxon>Streptophyta</taxon>
        <taxon>Embryophyta</taxon>
        <taxon>Tracheophyta</taxon>
        <taxon>Spermatophyta</taxon>
        <taxon>Magnoliopsida</taxon>
        <taxon>eudicotyledons</taxon>
        <taxon>Gunneridae</taxon>
        <taxon>Pentapetalae</taxon>
        <taxon>rosids</taxon>
        <taxon>malvids</taxon>
        <taxon>Sapindales</taxon>
        <taxon>Anacardiaceae</taxon>
        <taxon>Pistacia</taxon>
    </lineage>
</organism>
<protein>
    <submittedName>
        <fullName evidence="1">Uncharacterized protein</fullName>
    </submittedName>
</protein>
<accession>A0ACC0Z1U2</accession>
<comment type="caution">
    <text evidence="1">The sequence shown here is derived from an EMBL/GenBank/DDBJ whole genome shotgun (WGS) entry which is preliminary data.</text>
</comment>
<dbReference type="Proteomes" id="UP001163603">
    <property type="component" value="Chromosome 4"/>
</dbReference>
<proteinExistence type="predicted"/>